<dbReference type="PROSITE" id="PS50043">
    <property type="entry name" value="HTH_LUXR_2"/>
    <property type="match status" value="1"/>
</dbReference>
<dbReference type="Pfam" id="PF00196">
    <property type="entry name" value="GerE"/>
    <property type="match status" value="1"/>
</dbReference>
<dbReference type="RefSeq" id="WP_143016602.1">
    <property type="nucleotide sequence ID" value="NZ_CADERL010000012.1"/>
</dbReference>
<protein>
    <submittedName>
        <fullName evidence="5">Transcriptional regulator, LuxR family</fullName>
    </submittedName>
</protein>
<dbReference type="InterPro" id="IPR005143">
    <property type="entry name" value="TF_LuxR_autoind-bd_dom"/>
</dbReference>
<organism evidence="5 6">
    <name type="scientific">Paraburkholderia phenazinium</name>
    <dbReference type="NCBI Taxonomy" id="60549"/>
    <lineage>
        <taxon>Bacteria</taxon>
        <taxon>Pseudomonadati</taxon>
        <taxon>Pseudomonadota</taxon>
        <taxon>Betaproteobacteria</taxon>
        <taxon>Burkholderiales</taxon>
        <taxon>Burkholderiaceae</taxon>
        <taxon>Paraburkholderia</taxon>
    </lineage>
</organism>
<gene>
    <name evidence="5" type="ORF">SAMN05216466_106377</name>
</gene>
<proteinExistence type="predicted"/>
<dbReference type="Pfam" id="PF03472">
    <property type="entry name" value="Autoind_bind"/>
    <property type="match status" value="1"/>
</dbReference>
<keyword evidence="3" id="KW-0804">Transcription</keyword>
<evidence type="ECO:0000256" key="1">
    <source>
        <dbReference type="ARBA" id="ARBA00023015"/>
    </source>
</evidence>
<dbReference type="GO" id="GO:0003677">
    <property type="term" value="F:DNA binding"/>
    <property type="evidence" value="ECO:0007669"/>
    <property type="project" value="UniProtKB-KW"/>
</dbReference>
<dbReference type="PANTHER" id="PTHR44688:SF16">
    <property type="entry name" value="DNA-BINDING TRANSCRIPTIONAL ACTIVATOR DEVR_DOSR"/>
    <property type="match status" value="1"/>
</dbReference>
<evidence type="ECO:0000313" key="5">
    <source>
        <dbReference type="EMBL" id="SDH01725.1"/>
    </source>
</evidence>
<evidence type="ECO:0000259" key="4">
    <source>
        <dbReference type="PROSITE" id="PS50043"/>
    </source>
</evidence>
<dbReference type="InterPro" id="IPR016032">
    <property type="entry name" value="Sig_transdc_resp-reg_C-effctor"/>
</dbReference>
<dbReference type="Gene3D" id="3.30.450.80">
    <property type="entry name" value="Transcription factor LuxR-like, autoinducer-binding domain"/>
    <property type="match status" value="1"/>
</dbReference>
<dbReference type="Proteomes" id="UP000199706">
    <property type="component" value="Unassembled WGS sequence"/>
</dbReference>
<sequence>MNADLSLWWRDVSTSFSQVVTEASLLEQMHHFGKRLGFDYVAVGAKGMAITGKQDAALIISNYPSAWLERYMHAGYLAVDPTVRIGTRSRNAIIWSDAIFSKAQDLWSEAQDFELRAGVAQSSWARGGVFTLLSLARSQSPVTPVEAHELQPHLLMLAEFVTSKLQNLIDSENSKRYRHQLSPREIEVLKWSAQGKTTYELSAMLGVASATVQFHVQNAKRKLGVTTKTQATDYARRLGLID</sequence>
<dbReference type="GO" id="GO:0006355">
    <property type="term" value="P:regulation of DNA-templated transcription"/>
    <property type="evidence" value="ECO:0007669"/>
    <property type="project" value="InterPro"/>
</dbReference>
<name>A0A1G7YZG4_9BURK</name>
<reference evidence="5 6" key="1">
    <citation type="submission" date="2016-10" db="EMBL/GenBank/DDBJ databases">
        <authorList>
            <person name="de Groot N.N."/>
        </authorList>
    </citation>
    <scope>NUCLEOTIDE SEQUENCE [LARGE SCALE GENOMIC DNA]</scope>
    <source>
        <strain evidence="5 6">LMG 2247</strain>
    </source>
</reference>
<dbReference type="PANTHER" id="PTHR44688">
    <property type="entry name" value="DNA-BINDING TRANSCRIPTIONAL ACTIVATOR DEVR_DOSR"/>
    <property type="match status" value="1"/>
</dbReference>
<evidence type="ECO:0000313" key="6">
    <source>
        <dbReference type="Proteomes" id="UP000199706"/>
    </source>
</evidence>
<dbReference type="EMBL" id="FNCJ01000006">
    <property type="protein sequence ID" value="SDH01725.1"/>
    <property type="molecule type" value="Genomic_DNA"/>
</dbReference>
<keyword evidence="1" id="KW-0805">Transcription regulation</keyword>
<evidence type="ECO:0000256" key="2">
    <source>
        <dbReference type="ARBA" id="ARBA00023125"/>
    </source>
</evidence>
<dbReference type="PRINTS" id="PR00038">
    <property type="entry name" value="HTHLUXR"/>
</dbReference>
<keyword evidence="2" id="KW-0238">DNA-binding</keyword>
<feature type="domain" description="HTH luxR-type" evidence="4">
    <location>
        <begin position="174"/>
        <end position="239"/>
    </location>
</feature>
<dbReference type="CDD" id="cd06170">
    <property type="entry name" value="LuxR_C_like"/>
    <property type="match status" value="1"/>
</dbReference>
<accession>A0A1G7YZG4</accession>
<dbReference type="AlphaFoldDB" id="A0A1G7YZG4"/>
<dbReference type="InterPro" id="IPR036693">
    <property type="entry name" value="TF_LuxR_autoind-bd_dom_sf"/>
</dbReference>
<dbReference type="InterPro" id="IPR000792">
    <property type="entry name" value="Tscrpt_reg_LuxR_C"/>
</dbReference>
<dbReference type="OrthoDB" id="9774661at2"/>
<dbReference type="SMART" id="SM00421">
    <property type="entry name" value="HTH_LUXR"/>
    <property type="match status" value="1"/>
</dbReference>
<dbReference type="SUPFAM" id="SSF75516">
    <property type="entry name" value="Pheromone-binding domain of LuxR-like quorum-sensing transcription factors"/>
    <property type="match status" value="1"/>
</dbReference>
<dbReference type="Gene3D" id="1.10.10.10">
    <property type="entry name" value="Winged helix-like DNA-binding domain superfamily/Winged helix DNA-binding domain"/>
    <property type="match status" value="1"/>
</dbReference>
<dbReference type="InterPro" id="IPR036388">
    <property type="entry name" value="WH-like_DNA-bd_sf"/>
</dbReference>
<dbReference type="SUPFAM" id="SSF46894">
    <property type="entry name" value="C-terminal effector domain of the bipartite response regulators"/>
    <property type="match status" value="1"/>
</dbReference>
<evidence type="ECO:0000256" key="3">
    <source>
        <dbReference type="ARBA" id="ARBA00023163"/>
    </source>
</evidence>